<gene>
    <name evidence="4" type="ORF">M0811_10446</name>
</gene>
<dbReference type="Proteomes" id="UP001149090">
    <property type="component" value="Unassembled WGS sequence"/>
</dbReference>
<dbReference type="OrthoDB" id="431497at2759"/>
<dbReference type="Pfam" id="PF06470">
    <property type="entry name" value="SMC_hinge"/>
    <property type="match status" value="1"/>
</dbReference>
<evidence type="ECO:0000313" key="4">
    <source>
        <dbReference type="EMBL" id="KAJ5071384.1"/>
    </source>
</evidence>
<feature type="coiled-coil region" evidence="2">
    <location>
        <begin position="697"/>
        <end position="780"/>
    </location>
</feature>
<evidence type="ECO:0000313" key="5">
    <source>
        <dbReference type="Proteomes" id="UP001149090"/>
    </source>
</evidence>
<dbReference type="InterPro" id="IPR036277">
    <property type="entry name" value="SMC_hinge_sf"/>
</dbReference>
<dbReference type="GO" id="GO:0051276">
    <property type="term" value="P:chromosome organization"/>
    <property type="evidence" value="ECO:0007669"/>
    <property type="project" value="InterPro"/>
</dbReference>
<evidence type="ECO:0000256" key="2">
    <source>
        <dbReference type="SAM" id="Coils"/>
    </source>
</evidence>
<keyword evidence="5" id="KW-1185">Reference proteome</keyword>
<feature type="domain" description="SMC hinge" evidence="3">
    <location>
        <begin position="813"/>
        <end position="936"/>
    </location>
</feature>
<dbReference type="Gene3D" id="1.20.1060.20">
    <property type="match status" value="1"/>
</dbReference>
<dbReference type="OMA" id="NLRCEDR"/>
<reference evidence="4" key="1">
    <citation type="submission" date="2022-10" db="EMBL/GenBank/DDBJ databases">
        <title>Novel sulphate-reducing endosymbionts in the free-living metamonad Anaeramoeba.</title>
        <authorList>
            <person name="Jerlstrom-Hultqvist J."/>
            <person name="Cepicka I."/>
            <person name="Gallot-Lavallee L."/>
            <person name="Salas-Leiva D."/>
            <person name="Curtis B.A."/>
            <person name="Zahonova K."/>
            <person name="Pipaliya S."/>
            <person name="Dacks J."/>
            <person name="Roger A.J."/>
        </authorList>
    </citation>
    <scope>NUCLEOTIDE SEQUENCE</scope>
    <source>
        <strain evidence="4">BMAN</strain>
    </source>
</reference>
<dbReference type="InterPro" id="IPR007868">
    <property type="entry name" value="Hom_end_hint"/>
</dbReference>
<dbReference type="InterPro" id="IPR027417">
    <property type="entry name" value="P-loop_NTPase"/>
</dbReference>
<protein>
    <submittedName>
        <fullName evidence="4">Structural maintenance of chromosomes protein</fullName>
    </submittedName>
</protein>
<feature type="coiled-coil region" evidence="2">
    <location>
        <begin position="1165"/>
        <end position="1227"/>
    </location>
</feature>
<dbReference type="Gene3D" id="3.30.70.1620">
    <property type="match status" value="1"/>
</dbReference>
<evidence type="ECO:0000259" key="3">
    <source>
        <dbReference type="SMART" id="SM00968"/>
    </source>
</evidence>
<dbReference type="Pfam" id="PF05203">
    <property type="entry name" value="Hom_end_hint"/>
    <property type="match status" value="1"/>
</dbReference>
<dbReference type="SUPFAM" id="SSF52540">
    <property type="entry name" value="P-loop containing nucleoside triphosphate hydrolases"/>
    <property type="match status" value="2"/>
</dbReference>
<evidence type="ECO:0000256" key="1">
    <source>
        <dbReference type="ARBA" id="ARBA00023054"/>
    </source>
</evidence>
<feature type="coiled-coil region" evidence="2">
    <location>
        <begin position="1059"/>
        <end position="1116"/>
    </location>
</feature>
<dbReference type="GO" id="GO:0030908">
    <property type="term" value="P:protein splicing"/>
    <property type="evidence" value="ECO:0007669"/>
    <property type="project" value="InterPro"/>
</dbReference>
<dbReference type="SUPFAM" id="SSF75553">
    <property type="entry name" value="Smc hinge domain"/>
    <property type="match status" value="1"/>
</dbReference>
<dbReference type="GO" id="GO:0005694">
    <property type="term" value="C:chromosome"/>
    <property type="evidence" value="ECO:0007669"/>
    <property type="project" value="InterPro"/>
</dbReference>
<accession>A0A9Q0RA57</accession>
<dbReference type="InterPro" id="IPR036844">
    <property type="entry name" value="Hint_dom_sf"/>
</dbReference>
<dbReference type="InterPro" id="IPR010935">
    <property type="entry name" value="SMC_hinge"/>
</dbReference>
<dbReference type="PANTHER" id="PTHR43977">
    <property type="entry name" value="STRUCTURAL MAINTENANCE OF CHROMOSOMES PROTEIN 3"/>
    <property type="match status" value="1"/>
</dbReference>
<keyword evidence="1 2" id="KW-0175">Coiled coil</keyword>
<dbReference type="GO" id="GO:0005524">
    <property type="term" value="F:ATP binding"/>
    <property type="evidence" value="ECO:0007669"/>
    <property type="project" value="InterPro"/>
</dbReference>
<dbReference type="EMBL" id="JAPDFW010000089">
    <property type="protein sequence ID" value="KAJ5071384.1"/>
    <property type="molecule type" value="Genomic_DNA"/>
</dbReference>
<dbReference type="SUPFAM" id="SSF51294">
    <property type="entry name" value="Hedgehog/intein (Hint) domain"/>
    <property type="match status" value="1"/>
</dbReference>
<comment type="caution">
    <text evidence="4">The sequence shown here is derived from an EMBL/GenBank/DDBJ whole genome shotgun (WGS) entry which is preliminary data.</text>
</comment>
<sequence>MFDGTQKYVQDLKTNDEIMGDDSKPRKIISLSQGFGLMFQISAKNEPFHSIKINNEHILCLKKSKQINFGNLNVSYYFQNKKKNQKEMAKNLIRKFISKNNFQFNNEENEEKIIEISVKDFIQKDLKWKKKHLMYRVPVDFKHQNIPIFPYLLGFLLSSLEYFNFTRKKKIANQEEFYNYVSDSLSSITKNTNILNQFDQNYQFIFQKLKKFHLLENVHIPLCYKANDKKTRLQVFLGFLDHWEFFRVEKTTIFLMKIYNNQFANDLLFIIKSLGLSAHIERNSVLINLQNLEELTYDFEIKCIGEDSYYGFQIDGNGRFVLPDLTVSHNSNIFHAIRMVFAGIFTSLPLKERSALIYEGTKDSSKSNIEIILDNSKNTFPILDHKVHIKRILTKTNDEFFLNEKKIKKNELANFLQSAGFITRNQFYFLEQGQVTKLALMKNFERYKLIKEVIGTNLYEKKRKDCMKELNKNKIEMKKIEELIRVLEERINELDEETKELQEYQNVLKEKRALEHILLTRKLELIKIKIEQIEKQIDLSNKESNSANRDYDTAKTVFKQKKNEEEKLKKKLNQANIEMENLRQEKNQLIKIRLQKDLEMKELIKKNQFMEEEKQKYGNEIEEIEEEIQQNQLKLAKISQKFEQKFKKENEIESQIQLLEIEKSSILSSKTKFTSFRNDDEKKEWIEKEIEKFIHLKGKEENLKKNTSTEIERIEREMEVMREEINKNQSNISERRERIDKSSKEIVELEKKRDEILHRKKILSKSKLKAEEELENVLKEQFKYQLKLEKKLKWEVSKALKKVKKYAKNEVNSGIFGQVIELFDCEDKYIPSIEIFSGDEIFAVVVDSKETIEKIRKKCFSKNKYGSIIFIPLNSISEKKAESTKKEYLQMFSESNPNVIPMISVLDYSPTFRKVFDKIFGNGFICSKFEVGVELSKNNSIRCATLDGDIINGAGCIQGGYFDPQKSSIKMMKKIKFLRNKAKESALNLNKILKAIRDDDEELSLILIELEKLKMKFKQNTETFDQILREQSELEESINLHQEMLNNKNRLFSTFDPNINNLEEKINQLKKEILIENSDEFLKEEIERLEKLEEEINSLKKELLDYSTKRGKLEIEKVELENFIKENLSKQKTVLSLRMKDSRNQKIEYELNSNKEELLRINGRIETISLEMKSLNEIIKSVEEEIFNFESVLDEESSQKQTISDQMNQKSKELDELLNRKRNLKLREEKLYGSIQEIGSFPLDILQKYQDEETSRIQILREEKNEELKNFEQVNNKAKDQFSRGFKEKEQLLEKKRLIEENLLKIYGYIEDLDQTKEKIFNEKFNEIQKNFAQVFKEIIPKGIAELIIDYEKNQNENEKKNIFGISIYATFQEESQEEKKNIIEFSGGQKSIISLSLLFAFQRTEPAPFYLLDEIDSALDPQFRLAVGELIYKESRKSQFITTTFRPEFLQFADCYFWVNFQNKESKVKKIGKNEAIEIIRSKEENEERREQSNFDKNSI</sequence>
<dbReference type="InterPro" id="IPR003395">
    <property type="entry name" value="RecF/RecN/SMC_N"/>
</dbReference>
<dbReference type="Gene3D" id="2.170.16.10">
    <property type="entry name" value="Hedgehog/Intein (Hint) domain"/>
    <property type="match status" value="2"/>
</dbReference>
<feature type="coiled-coil region" evidence="2">
    <location>
        <begin position="470"/>
        <end position="641"/>
    </location>
</feature>
<dbReference type="Pfam" id="PF02463">
    <property type="entry name" value="SMC_N"/>
    <property type="match status" value="1"/>
</dbReference>
<dbReference type="SMART" id="SM00968">
    <property type="entry name" value="SMC_hinge"/>
    <property type="match status" value="1"/>
</dbReference>
<proteinExistence type="predicted"/>
<name>A0A9Q0RA57_ANAIG</name>
<dbReference type="Gene3D" id="3.40.50.300">
    <property type="entry name" value="P-loop containing nucleotide triphosphate hydrolases"/>
    <property type="match status" value="2"/>
</dbReference>
<organism evidence="4 5">
    <name type="scientific">Anaeramoeba ignava</name>
    <name type="common">Anaerobic marine amoeba</name>
    <dbReference type="NCBI Taxonomy" id="1746090"/>
    <lineage>
        <taxon>Eukaryota</taxon>
        <taxon>Metamonada</taxon>
        <taxon>Anaeramoebidae</taxon>
        <taxon>Anaeramoeba</taxon>
    </lineage>
</organism>